<organism evidence="2">
    <name type="scientific">Salmonella enterica</name>
    <name type="common">Salmonella choleraesuis</name>
    <dbReference type="NCBI Taxonomy" id="28901"/>
    <lineage>
        <taxon>Bacteria</taxon>
        <taxon>Pseudomonadati</taxon>
        <taxon>Pseudomonadota</taxon>
        <taxon>Gammaproteobacteria</taxon>
        <taxon>Enterobacterales</taxon>
        <taxon>Enterobacteriaceae</taxon>
        <taxon>Salmonella</taxon>
    </lineage>
</organism>
<gene>
    <name evidence="1" type="ORF">A7D45_04510</name>
    <name evidence="2" type="ORF">EKD96_00775</name>
</gene>
<dbReference type="EMBL" id="SDIQ01000001">
    <property type="protein sequence ID" value="RXL27403.1"/>
    <property type="molecule type" value="Genomic_DNA"/>
</dbReference>
<dbReference type="Proteomes" id="UP000839536">
    <property type="component" value="Unassembled WGS sequence"/>
</dbReference>
<dbReference type="AlphaFoldDB" id="A0A232RNT5"/>
<accession>A0A232RNT5</accession>
<evidence type="ECO:0000313" key="1">
    <source>
        <dbReference type="EMBL" id="RIP31622.1"/>
    </source>
</evidence>
<reference evidence="2" key="2">
    <citation type="submission" date="2019-01" db="EMBL/GenBank/DDBJ databases">
        <title>Whole genome sequencing of Salmonella enterica.</title>
        <authorList>
            <person name="Cao G."/>
        </authorList>
    </citation>
    <scope>NUCLEOTIDE SEQUENCE [LARGE SCALE GENOMIC DNA]</scope>
    <source>
        <strain evidence="2">CFSAN074594</strain>
    </source>
</reference>
<proteinExistence type="predicted"/>
<evidence type="ECO:0000313" key="2">
    <source>
        <dbReference type="EMBL" id="RXL27403.1"/>
    </source>
</evidence>
<name>A0A232RNT5_SALER</name>
<protein>
    <submittedName>
        <fullName evidence="2">Uncharacterized protein</fullName>
    </submittedName>
</protein>
<sequence length="63" mass="6984">MPTGNRNGKSVKLCARVPLELAKDVEELAENGESVTAFLIQALQTEAERRKEIKRRTGVSGWT</sequence>
<dbReference type="Proteomes" id="UP000885256">
    <property type="component" value="Unassembled WGS sequence"/>
</dbReference>
<dbReference type="EMBL" id="QWJL01000002">
    <property type="protein sequence ID" value="RIP31622.1"/>
    <property type="molecule type" value="Genomic_DNA"/>
</dbReference>
<dbReference type="NCBIfam" id="NF041551">
    <property type="entry name" value="YlcI_YnfO_N"/>
    <property type="match status" value="1"/>
</dbReference>
<comment type="caution">
    <text evidence="2">The sequence shown here is derived from an EMBL/GenBank/DDBJ whole genome shotgun (WGS) entry which is preliminary data.</text>
</comment>
<dbReference type="RefSeq" id="WP_001141987.1">
    <property type="nucleotide sequence ID" value="NZ_JBCIKQ010000004.1"/>
</dbReference>
<reference evidence="1" key="1">
    <citation type="submission" date="2018-08" db="EMBL/GenBank/DDBJ databases">
        <title>Whole genome sequencing of Salmonella enterica serotype newport.</title>
        <authorList>
            <person name="Bell R."/>
        </authorList>
    </citation>
    <scope>NUCLEOTIDE SEQUENCE [LARGE SCALE GENOMIC DNA]</scope>
    <source>
        <strain evidence="1">CFSAN048053</strain>
    </source>
</reference>